<evidence type="ECO:0000256" key="1">
    <source>
        <dbReference type="SAM" id="MobiDB-lite"/>
    </source>
</evidence>
<feature type="region of interest" description="Disordered" evidence="1">
    <location>
        <begin position="55"/>
        <end position="74"/>
    </location>
</feature>
<organism evidence="2 3">
    <name type="scientific">Cerrena zonata</name>
    <dbReference type="NCBI Taxonomy" id="2478898"/>
    <lineage>
        <taxon>Eukaryota</taxon>
        <taxon>Fungi</taxon>
        <taxon>Dikarya</taxon>
        <taxon>Basidiomycota</taxon>
        <taxon>Agaricomycotina</taxon>
        <taxon>Agaricomycetes</taxon>
        <taxon>Polyporales</taxon>
        <taxon>Cerrenaceae</taxon>
        <taxon>Cerrena</taxon>
    </lineage>
</organism>
<keyword evidence="3" id="KW-1185">Reference proteome</keyword>
<dbReference type="Proteomes" id="UP001385951">
    <property type="component" value="Unassembled WGS sequence"/>
</dbReference>
<name>A0AAW0FMM4_9APHY</name>
<proteinExistence type="predicted"/>
<dbReference type="AlphaFoldDB" id="A0AAW0FMM4"/>
<gene>
    <name evidence="2" type="ORF">QCA50_019110</name>
</gene>
<dbReference type="EMBL" id="JASBNA010000080">
    <property type="protein sequence ID" value="KAK7677920.1"/>
    <property type="molecule type" value="Genomic_DNA"/>
</dbReference>
<evidence type="ECO:0000313" key="3">
    <source>
        <dbReference type="Proteomes" id="UP001385951"/>
    </source>
</evidence>
<accession>A0AAW0FMM4</accession>
<sequence length="74" mass="8552">MSSTVKSLYGPKDGVKKKETFMTMGTFMRFDQNSELEARRCYAFKGSPRVPRRLGEAKFSERGRDVIGQQRKQD</sequence>
<reference evidence="2 3" key="1">
    <citation type="submission" date="2022-09" db="EMBL/GenBank/DDBJ databases">
        <authorList>
            <person name="Palmer J.M."/>
        </authorList>
    </citation>
    <scope>NUCLEOTIDE SEQUENCE [LARGE SCALE GENOMIC DNA]</scope>
    <source>
        <strain evidence="2 3">DSM 7382</strain>
    </source>
</reference>
<comment type="caution">
    <text evidence="2">The sequence shown here is derived from an EMBL/GenBank/DDBJ whole genome shotgun (WGS) entry which is preliminary data.</text>
</comment>
<protein>
    <submittedName>
        <fullName evidence="2">Uncharacterized protein</fullName>
    </submittedName>
</protein>
<evidence type="ECO:0000313" key="2">
    <source>
        <dbReference type="EMBL" id="KAK7677920.1"/>
    </source>
</evidence>